<keyword evidence="2" id="KW-1185">Reference proteome</keyword>
<gene>
    <name evidence="1" type="ORF">CEPIT_LOCUS29217</name>
</gene>
<dbReference type="EMBL" id="CAMAPF010000950">
    <property type="protein sequence ID" value="CAH9128620.1"/>
    <property type="molecule type" value="Genomic_DNA"/>
</dbReference>
<reference evidence="1" key="1">
    <citation type="submission" date="2022-07" db="EMBL/GenBank/DDBJ databases">
        <authorList>
            <person name="Macas J."/>
            <person name="Novak P."/>
            <person name="Neumann P."/>
        </authorList>
    </citation>
    <scope>NUCLEOTIDE SEQUENCE</scope>
</reference>
<organism evidence="1 2">
    <name type="scientific">Cuscuta epithymum</name>
    <dbReference type="NCBI Taxonomy" id="186058"/>
    <lineage>
        <taxon>Eukaryota</taxon>
        <taxon>Viridiplantae</taxon>
        <taxon>Streptophyta</taxon>
        <taxon>Embryophyta</taxon>
        <taxon>Tracheophyta</taxon>
        <taxon>Spermatophyta</taxon>
        <taxon>Magnoliopsida</taxon>
        <taxon>eudicotyledons</taxon>
        <taxon>Gunneridae</taxon>
        <taxon>Pentapetalae</taxon>
        <taxon>asterids</taxon>
        <taxon>lamiids</taxon>
        <taxon>Solanales</taxon>
        <taxon>Convolvulaceae</taxon>
        <taxon>Cuscuteae</taxon>
        <taxon>Cuscuta</taxon>
        <taxon>Cuscuta subgen. Cuscuta</taxon>
    </lineage>
</organism>
<proteinExistence type="predicted"/>
<accession>A0AAV0EZB8</accession>
<evidence type="ECO:0000313" key="2">
    <source>
        <dbReference type="Proteomes" id="UP001152523"/>
    </source>
</evidence>
<name>A0AAV0EZB8_9ASTE</name>
<sequence length="99" mass="11804">MYRKELTRFVQKGAARKQNYHLMSLIIFFMYNHSRSLHKGSLFDFSIYFRATSWLPPLLSMKFTLFKDVLTSTRRPSSRVQLRKSAMKGVYSLSFLKRI</sequence>
<evidence type="ECO:0000313" key="1">
    <source>
        <dbReference type="EMBL" id="CAH9128620.1"/>
    </source>
</evidence>
<protein>
    <submittedName>
        <fullName evidence="1">Uncharacterized protein</fullName>
    </submittedName>
</protein>
<comment type="caution">
    <text evidence="1">The sequence shown here is derived from an EMBL/GenBank/DDBJ whole genome shotgun (WGS) entry which is preliminary data.</text>
</comment>
<dbReference type="Proteomes" id="UP001152523">
    <property type="component" value="Unassembled WGS sequence"/>
</dbReference>
<dbReference type="AlphaFoldDB" id="A0AAV0EZB8"/>